<feature type="compositionally biased region" description="Low complexity" evidence="6">
    <location>
        <begin position="219"/>
        <end position="229"/>
    </location>
</feature>
<evidence type="ECO:0000256" key="6">
    <source>
        <dbReference type="SAM" id="MobiDB-lite"/>
    </source>
</evidence>
<accession>A0A833VSD3</accession>
<keyword evidence="2" id="KW-0805">Transcription regulation</keyword>
<evidence type="ECO:0000256" key="4">
    <source>
        <dbReference type="ARBA" id="ARBA00023163"/>
    </source>
</evidence>
<evidence type="ECO:0000256" key="5">
    <source>
        <dbReference type="ARBA" id="ARBA00023242"/>
    </source>
</evidence>
<dbReference type="EMBL" id="SWLB01000003">
    <property type="protein sequence ID" value="KAF3340050.1"/>
    <property type="molecule type" value="Genomic_DNA"/>
</dbReference>
<evidence type="ECO:0000259" key="7">
    <source>
        <dbReference type="PROSITE" id="PS51032"/>
    </source>
</evidence>
<keyword evidence="3" id="KW-0238">DNA-binding</keyword>
<protein>
    <recommendedName>
        <fullName evidence="7">AP2/ERF domain-containing protein</fullName>
    </recommendedName>
</protein>
<sequence>MTVTKEANLDTMESVKPRVAIKRLRIFFEDPDATDTSDNELENSSRKRFQKVILVDPAYYATPAITPIPKQKPTPAKASTGPASAPSVPGAPRVRPTKYKGVRLRQWGKWAAEIRNPFTAKRNWLGTFDTAEEAKAAYDSAAASFAAEKERLKSANGNSITPLKQGAIKPAAVKPGLVKVGLRKKTKKPREGAIKPAAVKPGLLKVGLSKKTKKPREASSPVSSSCSTKTESESRAEPEPKAENEVKSEMQVKPVPVERERIEYMSIADMFNQQQEPIPEIEGLFGLPSVDFGLEMSEELGMSDEMEFPQIVEELDDWPEEDFGGNIGDFASVDNWLNFEIAGH</sequence>
<feature type="compositionally biased region" description="Basic and acidic residues" evidence="6">
    <location>
        <begin position="230"/>
        <end position="252"/>
    </location>
</feature>
<dbReference type="PROSITE" id="PS51032">
    <property type="entry name" value="AP2_ERF"/>
    <property type="match status" value="1"/>
</dbReference>
<comment type="subcellular location">
    <subcellularLocation>
        <location evidence="1">Nucleus</location>
    </subcellularLocation>
</comment>
<evidence type="ECO:0000313" key="9">
    <source>
        <dbReference type="Proteomes" id="UP000623129"/>
    </source>
</evidence>
<dbReference type="InterPro" id="IPR050913">
    <property type="entry name" value="AP2/ERF_ERF"/>
</dbReference>
<organism evidence="8 9">
    <name type="scientific">Carex littledalei</name>
    <dbReference type="NCBI Taxonomy" id="544730"/>
    <lineage>
        <taxon>Eukaryota</taxon>
        <taxon>Viridiplantae</taxon>
        <taxon>Streptophyta</taxon>
        <taxon>Embryophyta</taxon>
        <taxon>Tracheophyta</taxon>
        <taxon>Spermatophyta</taxon>
        <taxon>Magnoliopsida</taxon>
        <taxon>Liliopsida</taxon>
        <taxon>Poales</taxon>
        <taxon>Cyperaceae</taxon>
        <taxon>Cyperoideae</taxon>
        <taxon>Cariceae</taxon>
        <taxon>Carex</taxon>
        <taxon>Carex subgen. Euthyceras</taxon>
    </lineage>
</organism>
<dbReference type="InterPro" id="IPR016177">
    <property type="entry name" value="DNA-bd_dom_sf"/>
</dbReference>
<dbReference type="InterPro" id="IPR001471">
    <property type="entry name" value="AP2/ERF_dom"/>
</dbReference>
<keyword evidence="9" id="KW-1185">Reference proteome</keyword>
<evidence type="ECO:0000313" key="8">
    <source>
        <dbReference type="EMBL" id="KAF3340050.1"/>
    </source>
</evidence>
<dbReference type="AlphaFoldDB" id="A0A833VSD3"/>
<comment type="caution">
    <text evidence="8">The sequence shown here is derived from an EMBL/GenBank/DDBJ whole genome shotgun (WGS) entry which is preliminary data.</text>
</comment>
<dbReference type="GO" id="GO:0003700">
    <property type="term" value="F:DNA-binding transcription factor activity"/>
    <property type="evidence" value="ECO:0007669"/>
    <property type="project" value="InterPro"/>
</dbReference>
<feature type="compositionally biased region" description="Low complexity" evidence="6">
    <location>
        <begin position="78"/>
        <end position="92"/>
    </location>
</feature>
<feature type="region of interest" description="Disordered" evidence="6">
    <location>
        <begin position="205"/>
        <end position="252"/>
    </location>
</feature>
<dbReference type="SUPFAM" id="SSF54171">
    <property type="entry name" value="DNA-binding domain"/>
    <property type="match status" value="1"/>
</dbReference>
<dbReference type="Gene3D" id="3.30.730.10">
    <property type="entry name" value="AP2/ERF domain"/>
    <property type="match status" value="1"/>
</dbReference>
<gene>
    <name evidence="8" type="ORF">FCM35_KLT15821</name>
</gene>
<name>A0A833VSD3_9POAL</name>
<keyword evidence="5" id="KW-0539">Nucleus</keyword>
<dbReference type="PANTHER" id="PTHR31194:SF202">
    <property type="entry name" value="ETHYLENE-RESPONSIVE TRANSCRIPTION FACTOR ERF070"/>
    <property type="match status" value="1"/>
</dbReference>
<dbReference type="InterPro" id="IPR036955">
    <property type="entry name" value="AP2/ERF_dom_sf"/>
</dbReference>
<dbReference type="GO" id="GO:0005634">
    <property type="term" value="C:nucleus"/>
    <property type="evidence" value="ECO:0007669"/>
    <property type="project" value="UniProtKB-SubCell"/>
</dbReference>
<dbReference type="Proteomes" id="UP000623129">
    <property type="component" value="Unassembled WGS sequence"/>
</dbReference>
<evidence type="ECO:0000256" key="3">
    <source>
        <dbReference type="ARBA" id="ARBA00023125"/>
    </source>
</evidence>
<feature type="domain" description="AP2/ERF" evidence="7">
    <location>
        <begin position="98"/>
        <end position="155"/>
    </location>
</feature>
<dbReference type="CDD" id="cd00018">
    <property type="entry name" value="AP2"/>
    <property type="match status" value="1"/>
</dbReference>
<proteinExistence type="predicted"/>
<keyword evidence="4" id="KW-0804">Transcription</keyword>
<reference evidence="8" key="1">
    <citation type="submission" date="2020-01" db="EMBL/GenBank/DDBJ databases">
        <title>Genome sequence of Kobresia littledalei, the first chromosome-level genome in the family Cyperaceae.</title>
        <authorList>
            <person name="Qu G."/>
        </authorList>
    </citation>
    <scope>NUCLEOTIDE SEQUENCE</scope>
    <source>
        <strain evidence="8">C.B.Clarke</strain>
        <tissue evidence="8">Leaf</tissue>
    </source>
</reference>
<dbReference type="SMART" id="SM00380">
    <property type="entry name" value="AP2"/>
    <property type="match status" value="1"/>
</dbReference>
<dbReference type="GO" id="GO:0003677">
    <property type="term" value="F:DNA binding"/>
    <property type="evidence" value="ECO:0007669"/>
    <property type="project" value="UniProtKB-KW"/>
</dbReference>
<evidence type="ECO:0000256" key="2">
    <source>
        <dbReference type="ARBA" id="ARBA00023015"/>
    </source>
</evidence>
<dbReference type="PRINTS" id="PR00367">
    <property type="entry name" value="ETHRSPELEMNT"/>
</dbReference>
<dbReference type="Pfam" id="PF00847">
    <property type="entry name" value="AP2"/>
    <property type="match status" value="1"/>
</dbReference>
<dbReference type="PANTHER" id="PTHR31194">
    <property type="entry name" value="SHN SHINE , DNA BINDING / TRANSCRIPTION FACTOR"/>
    <property type="match status" value="1"/>
</dbReference>
<evidence type="ECO:0000256" key="1">
    <source>
        <dbReference type="ARBA" id="ARBA00004123"/>
    </source>
</evidence>
<dbReference type="OrthoDB" id="684188at2759"/>
<feature type="region of interest" description="Disordered" evidence="6">
    <location>
        <begin position="64"/>
        <end position="97"/>
    </location>
</feature>